<feature type="transmembrane region" description="Helical" evidence="8">
    <location>
        <begin position="7"/>
        <end position="28"/>
    </location>
</feature>
<feature type="transmembrane region" description="Helical" evidence="8">
    <location>
        <begin position="173"/>
        <end position="197"/>
    </location>
</feature>
<organism evidence="10 11">
    <name type="scientific">Candidatus Cardinium hertigii</name>
    <dbReference type="NCBI Taxonomy" id="247481"/>
    <lineage>
        <taxon>Bacteria</taxon>
        <taxon>Pseudomonadati</taxon>
        <taxon>Bacteroidota</taxon>
        <taxon>Cytophagia</taxon>
        <taxon>Cytophagales</taxon>
        <taxon>Amoebophilaceae</taxon>
        <taxon>Candidatus Cardinium</taxon>
    </lineage>
</organism>
<feature type="transmembrane region" description="Helical" evidence="8">
    <location>
        <begin position="48"/>
        <end position="71"/>
    </location>
</feature>
<feature type="transmembrane region" description="Helical" evidence="8">
    <location>
        <begin position="218"/>
        <end position="245"/>
    </location>
</feature>
<dbReference type="EMBL" id="RARA01000027">
    <property type="protein sequence ID" value="ROT46940.1"/>
    <property type="molecule type" value="Genomic_DNA"/>
</dbReference>
<dbReference type="GO" id="GO:0005886">
    <property type="term" value="C:plasma membrane"/>
    <property type="evidence" value="ECO:0007669"/>
    <property type="project" value="UniProtKB-SubCell"/>
</dbReference>
<keyword evidence="7 8" id="KW-0472">Membrane</keyword>
<dbReference type="InterPro" id="IPR036259">
    <property type="entry name" value="MFS_trans_sf"/>
</dbReference>
<comment type="subcellular location">
    <subcellularLocation>
        <location evidence="1">Cell membrane</location>
        <topology evidence="1">Multi-pass membrane protein</topology>
    </subcellularLocation>
</comment>
<feature type="transmembrane region" description="Helical" evidence="8">
    <location>
        <begin position="323"/>
        <end position="348"/>
    </location>
</feature>
<evidence type="ECO:0000256" key="1">
    <source>
        <dbReference type="ARBA" id="ARBA00004651"/>
    </source>
</evidence>
<proteinExistence type="predicted"/>
<sequence>MHKSKSIFFSAIAGNILEYYDFTVYLVFSRVIGPTFFPSQSEFLQITSSLVVFAVGFITRPIGGIFFGYIGDRYGRRISLIISMLGMVISTFAIGLIPSYQDIGIYAPLILVIMRLLQGLCISGEGTGAAIFILEHHQHLWPGFTAALVNASNIAGTLMAFLIGILIEQYFQHIAFAWRFPFLLGGLMGLLGFYLRLRVGETPVFKMLAKQKKTLKAPFWNVVNTSWKSMFLTFCTASLASSIMYLVKTVNVYCSNILHFDNKIALMYALYTSLIAMIMIPLFGGLTDIIGKFKVVILTSVVTCILILPTLFAISFVDRWCQIVALTLLGVLAGAVVGSAYIFVISLFTPEQKFFGVSFSYNLGVAMFGGTAPIISRWFVKQTGLFYAPAFYIMSLASTFLVIMYIMRNEIKKLLLNNNK</sequence>
<evidence type="ECO:0000313" key="10">
    <source>
        <dbReference type="EMBL" id="ROT46940.1"/>
    </source>
</evidence>
<dbReference type="PANTHER" id="PTHR43528:SF1">
    <property type="entry name" value="ALPHA-KETOGLUTARATE PERMEASE"/>
    <property type="match status" value="1"/>
</dbReference>
<feature type="transmembrane region" description="Helical" evidence="8">
    <location>
        <begin position="386"/>
        <end position="407"/>
    </location>
</feature>
<dbReference type="Pfam" id="PF07690">
    <property type="entry name" value="MFS_1"/>
    <property type="match status" value="1"/>
</dbReference>
<feature type="domain" description="Major facilitator superfamily (MFS) profile" evidence="9">
    <location>
        <begin position="7"/>
        <end position="413"/>
    </location>
</feature>
<feature type="transmembrane region" description="Helical" evidence="8">
    <location>
        <begin position="265"/>
        <end position="283"/>
    </location>
</feature>
<dbReference type="GO" id="GO:0015293">
    <property type="term" value="F:symporter activity"/>
    <property type="evidence" value="ECO:0007669"/>
    <property type="project" value="UniProtKB-KW"/>
</dbReference>
<dbReference type="OrthoDB" id="9783227at2"/>
<dbReference type="InterPro" id="IPR020846">
    <property type="entry name" value="MFS_dom"/>
</dbReference>
<dbReference type="PANTHER" id="PTHR43528">
    <property type="entry name" value="ALPHA-KETOGLUTARATE PERMEASE"/>
    <property type="match status" value="1"/>
</dbReference>
<feature type="transmembrane region" description="Helical" evidence="8">
    <location>
        <begin position="360"/>
        <end position="380"/>
    </location>
</feature>
<name>A0A3N2QB04_9BACT</name>
<protein>
    <submittedName>
        <fullName evidence="10">MFS transporter</fullName>
    </submittedName>
</protein>
<feature type="transmembrane region" description="Helical" evidence="8">
    <location>
        <begin position="103"/>
        <end position="134"/>
    </location>
</feature>
<evidence type="ECO:0000313" key="11">
    <source>
        <dbReference type="Proteomes" id="UP000270927"/>
    </source>
</evidence>
<keyword evidence="4 8" id="KW-0812">Transmembrane</keyword>
<reference evidence="10 11" key="1">
    <citation type="submission" date="2018-09" db="EMBL/GenBank/DDBJ databases">
        <title>Comparative Genomics of Wolbachia-Cardinium Dual Endosymbiosis in a Plant-Parasitic Nematode.</title>
        <authorList>
            <person name="Brown A.M.V."/>
            <person name="Wasala S.K."/>
            <person name="Howe D.K."/>
            <person name="Peetz A.B."/>
            <person name="Zasada I.A."/>
            <person name="Denver D.R."/>
        </authorList>
    </citation>
    <scope>NUCLEOTIDE SEQUENCE [LARGE SCALE GENOMIC DNA]</scope>
    <source>
        <strain evidence="10 11">Pp_1</strain>
    </source>
</reference>
<feature type="transmembrane region" description="Helical" evidence="8">
    <location>
        <begin position="146"/>
        <end position="167"/>
    </location>
</feature>
<evidence type="ECO:0000256" key="7">
    <source>
        <dbReference type="ARBA" id="ARBA00023136"/>
    </source>
</evidence>
<dbReference type="InterPro" id="IPR051084">
    <property type="entry name" value="H+-coupled_symporters"/>
</dbReference>
<dbReference type="InterPro" id="IPR011701">
    <property type="entry name" value="MFS"/>
</dbReference>
<feature type="transmembrane region" description="Helical" evidence="8">
    <location>
        <begin position="78"/>
        <end position="97"/>
    </location>
</feature>
<keyword evidence="11" id="KW-1185">Reference proteome</keyword>
<comment type="caution">
    <text evidence="10">The sequence shown here is derived from an EMBL/GenBank/DDBJ whole genome shotgun (WGS) entry which is preliminary data.</text>
</comment>
<dbReference type="RefSeq" id="WP_123663578.1">
    <property type="nucleotide sequence ID" value="NZ_RARA01000027.1"/>
</dbReference>
<keyword evidence="2" id="KW-0813">Transport</keyword>
<accession>A0A3N2QB04</accession>
<feature type="transmembrane region" description="Helical" evidence="8">
    <location>
        <begin position="295"/>
        <end position="317"/>
    </location>
</feature>
<dbReference type="Proteomes" id="UP000270927">
    <property type="component" value="Unassembled WGS sequence"/>
</dbReference>
<evidence type="ECO:0000259" key="9">
    <source>
        <dbReference type="PROSITE" id="PS50850"/>
    </source>
</evidence>
<evidence type="ECO:0000256" key="4">
    <source>
        <dbReference type="ARBA" id="ARBA00022692"/>
    </source>
</evidence>
<evidence type="ECO:0000256" key="5">
    <source>
        <dbReference type="ARBA" id="ARBA00022847"/>
    </source>
</evidence>
<dbReference type="PROSITE" id="PS50850">
    <property type="entry name" value="MFS"/>
    <property type="match status" value="1"/>
</dbReference>
<keyword evidence="3" id="KW-1003">Cell membrane</keyword>
<evidence type="ECO:0000256" key="2">
    <source>
        <dbReference type="ARBA" id="ARBA00022448"/>
    </source>
</evidence>
<dbReference type="Gene3D" id="1.20.1250.20">
    <property type="entry name" value="MFS general substrate transporter like domains"/>
    <property type="match status" value="2"/>
</dbReference>
<keyword evidence="6 8" id="KW-1133">Transmembrane helix</keyword>
<evidence type="ECO:0000256" key="6">
    <source>
        <dbReference type="ARBA" id="ARBA00022989"/>
    </source>
</evidence>
<dbReference type="AlphaFoldDB" id="A0A3N2QB04"/>
<keyword evidence="5" id="KW-0769">Symport</keyword>
<evidence type="ECO:0000256" key="8">
    <source>
        <dbReference type="SAM" id="Phobius"/>
    </source>
</evidence>
<evidence type="ECO:0000256" key="3">
    <source>
        <dbReference type="ARBA" id="ARBA00022475"/>
    </source>
</evidence>
<gene>
    <name evidence="10" type="ORF">EDM02_05175</name>
</gene>
<dbReference type="SUPFAM" id="SSF103473">
    <property type="entry name" value="MFS general substrate transporter"/>
    <property type="match status" value="1"/>
</dbReference>